<protein>
    <recommendedName>
        <fullName evidence="3">SH3 domain-containing protein</fullName>
    </recommendedName>
</protein>
<comment type="caution">
    <text evidence="1">The sequence shown here is derived from an EMBL/GenBank/DDBJ whole genome shotgun (WGS) entry which is preliminary data.</text>
</comment>
<evidence type="ECO:0000313" key="2">
    <source>
        <dbReference type="Proteomes" id="UP001597094"/>
    </source>
</evidence>
<reference evidence="2" key="1">
    <citation type="journal article" date="2019" name="Int. J. Syst. Evol. Microbiol.">
        <title>The Global Catalogue of Microorganisms (GCM) 10K type strain sequencing project: providing services to taxonomists for standard genome sequencing and annotation.</title>
        <authorList>
            <consortium name="The Broad Institute Genomics Platform"/>
            <consortium name="The Broad Institute Genome Sequencing Center for Infectious Disease"/>
            <person name="Wu L."/>
            <person name="Ma J."/>
        </authorList>
    </citation>
    <scope>NUCLEOTIDE SEQUENCE [LARGE SCALE GENOMIC DNA]</scope>
    <source>
        <strain evidence="2">JCM 31319</strain>
    </source>
</reference>
<organism evidence="1 2">
    <name type="scientific">Pontibacter rugosus</name>
    <dbReference type="NCBI Taxonomy" id="1745966"/>
    <lineage>
        <taxon>Bacteria</taxon>
        <taxon>Pseudomonadati</taxon>
        <taxon>Bacteroidota</taxon>
        <taxon>Cytophagia</taxon>
        <taxon>Cytophagales</taxon>
        <taxon>Hymenobacteraceae</taxon>
        <taxon>Pontibacter</taxon>
    </lineage>
</organism>
<evidence type="ECO:0008006" key="3">
    <source>
        <dbReference type="Google" id="ProtNLM"/>
    </source>
</evidence>
<keyword evidence="2" id="KW-1185">Reference proteome</keyword>
<dbReference type="EMBL" id="JBHTLD010000457">
    <property type="protein sequence ID" value="MFD1188881.1"/>
    <property type="molecule type" value="Genomic_DNA"/>
</dbReference>
<dbReference type="RefSeq" id="WP_377533088.1">
    <property type="nucleotide sequence ID" value="NZ_JBHTLD010000457.1"/>
</dbReference>
<sequence length="173" mass="19741">MKQTLIIVIFFLVSTVLTAHEIEETLELIINPEYKGAVSLYDKPNGKIVASVKHDLEEEDYLTFSASKQTSDFFYGTLEYSISGKKMKGWVKKGKHIGTYTRNYEPEKPLKLMSEASVSSKVNSIIPEWTNQFYQVIAFDKSWAYVNVLYKGQVKQGWLSPQMQCANPYSACN</sequence>
<evidence type="ECO:0000313" key="1">
    <source>
        <dbReference type="EMBL" id="MFD1188881.1"/>
    </source>
</evidence>
<gene>
    <name evidence="1" type="ORF">ACFQ2O_21920</name>
</gene>
<name>A0ABW3SXQ8_9BACT</name>
<dbReference type="Proteomes" id="UP001597094">
    <property type="component" value="Unassembled WGS sequence"/>
</dbReference>
<accession>A0ABW3SXQ8</accession>
<proteinExistence type="predicted"/>